<dbReference type="InterPro" id="IPR041706">
    <property type="entry name" value="YchF_N"/>
</dbReference>
<comment type="similarity">
    <text evidence="6">Belongs to the TRAFAC class OBG-HflX-like GTPase superfamily. OBG GTPase family. YchF/OLA1 subfamily.</text>
</comment>
<dbReference type="Proteomes" id="UP000176846">
    <property type="component" value="Unassembled WGS sequence"/>
</dbReference>
<dbReference type="FunFam" id="3.10.20.30:FF:000001">
    <property type="entry name" value="Ribosome-binding ATPase YchF"/>
    <property type="match status" value="1"/>
</dbReference>
<dbReference type="NCBIfam" id="TIGR00092">
    <property type="entry name" value="redox-regulated ATPase YchF"/>
    <property type="match status" value="1"/>
</dbReference>
<dbReference type="AlphaFoldDB" id="A0A1F7UZA8"/>
<dbReference type="PIRSF" id="PIRSF006641">
    <property type="entry name" value="CHP00092"/>
    <property type="match status" value="1"/>
</dbReference>
<organism evidence="9 10">
    <name type="scientific">Candidatus Uhrbacteria bacterium RIFCSPLOWO2_01_FULL_47_25</name>
    <dbReference type="NCBI Taxonomy" id="1802402"/>
    <lineage>
        <taxon>Bacteria</taxon>
        <taxon>Candidatus Uhriibacteriota</taxon>
    </lineage>
</organism>
<dbReference type="InterPro" id="IPR006073">
    <property type="entry name" value="GTP-bd"/>
</dbReference>
<gene>
    <name evidence="6" type="primary">ychF</name>
    <name evidence="9" type="ORF">A2936_05370</name>
</gene>
<dbReference type="Pfam" id="PF01926">
    <property type="entry name" value="MMR_HSR1"/>
    <property type="match status" value="1"/>
</dbReference>
<reference evidence="9 10" key="1">
    <citation type="journal article" date="2016" name="Nat. Commun.">
        <title>Thousands of microbial genomes shed light on interconnected biogeochemical processes in an aquifer system.</title>
        <authorList>
            <person name="Anantharaman K."/>
            <person name="Brown C.T."/>
            <person name="Hug L.A."/>
            <person name="Sharon I."/>
            <person name="Castelle C.J."/>
            <person name="Probst A.J."/>
            <person name="Thomas B.C."/>
            <person name="Singh A."/>
            <person name="Wilkins M.J."/>
            <person name="Karaoz U."/>
            <person name="Brodie E.L."/>
            <person name="Williams K.H."/>
            <person name="Hubbard S.S."/>
            <person name="Banfield J.F."/>
        </authorList>
    </citation>
    <scope>NUCLEOTIDE SEQUENCE [LARGE SCALE GENOMIC DNA]</scope>
</reference>
<feature type="domain" description="OBG-type G" evidence="7">
    <location>
        <begin position="1"/>
        <end position="263"/>
    </location>
</feature>
<dbReference type="HAMAP" id="MF_00944">
    <property type="entry name" value="YchF_OLA1_ATPase"/>
    <property type="match status" value="1"/>
</dbReference>
<keyword evidence="3 6" id="KW-0547">Nucleotide-binding</keyword>
<dbReference type="InterPro" id="IPR004095">
    <property type="entry name" value="TGS"/>
</dbReference>
<dbReference type="CDD" id="cd01900">
    <property type="entry name" value="YchF"/>
    <property type="match status" value="1"/>
</dbReference>
<evidence type="ECO:0000259" key="7">
    <source>
        <dbReference type="PROSITE" id="PS51710"/>
    </source>
</evidence>
<dbReference type="GO" id="GO:0046872">
    <property type="term" value="F:metal ion binding"/>
    <property type="evidence" value="ECO:0007669"/>
    <property type="project" value="UniProtKB-KW"/>
</dbReference>
<comment type="cofactor">
    <cofactor evidence="1">
        <name>Mg(2+)</name>
        <dbReference type="ChEBI" id="CHEBI:18420"/>
    </cofactor>
</comment>
<keyword evidence="5" id="KW-0460">Magnesium</keyword>
<dbReference type="GO" id="GO:0043023">
    <property type="term" value="F:ribosomal large subunit binding"/>
    <property type="evidence" value="ECO:0007669"/>
    <property type="project" value="UniProtKB-UniRule"/>
</dbReference>
<dbReference type="InterPro" id="IPR023192">
    <property type="entry name" value="TGS-like_dom_sf"/>
</dbReference>
<dbReference type="GO" id="GO:0016887">
    <property type="term" value="F:ATP hydrolysis activity"/>
    <property type="evidence" value="ECO:0007669"/>
    <property type="project" value="UniProtKB-UniRule"/>
</dbReference>
<feature type="binding site" evidence="6">
    <location>
        <begin position="10"/>
        <end position="15"/>
    </location>
    <ligand>
        <name>ATP</name>
        <dbReference type="ChEBI" id="CHEBI:30616"/>
    </ligand>
</feature>
<comment type="caution">
    <text evidence="9">The sequence shown here is derived from an EMBL/GenBank/DDBJ whole genome shotgun (WGS) entry which is preliminary data.</text>
</comment>
<dbReference type="FunFam" id="1.10.150.300:FF:000001">
    <property type="entry name" value="Ribosome-binding ATPase YchF"/>
    <property type="match status" value="1"/>
</dbReference>
<dbReference type="InterPro" id="IPR031167">
    <property type="entry name" value="G_OBG"/>
</dbReference>
<evidence type="ECO:0000256" key="1">
    <source>
        <dbReference type="ARBA" id="ARBA00001946"/>
    </source>
</evidence>
<dbReference type="PANTHER" id="PTHR23305">
    <property type="entry name" value="OBG GTPASE FAMILY"/>
    <property type="match status" value="1"/>
</dbReference>
<dbReference type="Gene3D" id="3.40.50.300">
    <property type="entry name" value="P-loop containing nucleotide triphosphate hydrolases"/>
    <property type="match status" value="1"/>
</dbReference>
<evidence type="ECO:0000256" key="3">
    <source>
        <dbReference type="ARBA" id="ARBA00022741"/>
    </source>
</evidence>
<dbReference type="InterPro" id="IPR013029">
    <property type="entry name" value="YchF_C"/>
</dbReference>
<evidence type="ECO:0000259" key="8">
    <source>
        <dbReference type="PROSITE" id="PS51880"/>
    </source>
</evidence>
<dbReference type="GO" id="GO:0005525">
    <property type="term" value="F:GTP binding"/>
    <property type="evidence" value="ECO:0007669"/>
    <property type="project" value="InterPro"/>
</dbReference>
<dbReference type="InterPro" id="IPR004396">
    <property type="entry name" value="ATPase_YchF/OLA1"/>
</dbReference>
<evidence type="ECO:0000313" key="10">
    <source>
        <dbReference type="Proteomes" id="UP000176846"/>
    </source>
</evidence>
<dbReference type="PROSITE" id="PS51710">
    <property type="entry name" value="G_OBG"/>
    <property type="match status" value="1"/>
</dbReference>
<name>A0A1F7UZA8_9BACT</name>
<keyword evidence="2" id="KW-0479">Metal-binding</keyword>
<dbReference type="CDD" id="cd04867">
    <property type="entry name" value="TGS_YchF_OLA1"/>
    <property type="match status" value="1"/>
</dbReference>
<sequence>MKIGIVGLPNVGKSTLFKALTKKQVIIENYPFATIEPNVGVVAVPDERLDKLAAVSKSEKIIPATIEFLDIAGLVKNAHQGEGLGNQFLSHIREVDAIVEVVRDFIDENVIHVEGAPDPKRDRDIIHLELAMADLETITRRLERASGKVKSGDKTAAAETALLEKIKNAIDEGRAVRDLELSPEEKKELKSLSLLTAKPVLVVRNIAENQIKSTADGELTISAKIEAELADLEPTEAASYLQELGLQSSGLDRLIKKSYELLNLITFFTSGPKETRAWTIRRGTRAPEAAGVIHTDFEKGFIRAEIIPWKKLVEAGGEIPSKEKGWLRLEGKEYIMQDGDVAHFRFAPT</sequence>
<dbReference type="Gene3D" id="3.10.20.30">
    <property type="match status" value="1"/>
</dbReference>
<feature type="domain" description="TGS" evidence="8">
    <location>
        <begin position="263"/>
        <end position="346"/>
    </location>
</feature>
<keyword evidence="4 6" id="KW-0067">ATP-binding</keyword>
<dbReference type="PANTHER" id="PTHR23305:SF18">
    <property type="entry name" value="OBG-TYPE G DOMAIN-CONTAINING PROTEIN"/>
    <property type="match status" value="1"/>
</dbReference>
<dbReference type="SUPFAM" id="SSF81271">
    <property type="entry name" value="TGS-like"/>
    <property type="match status" value="1"/>
</dbReference>
<evidence type="ECO:0000256" key="4">
    <source>
        <dbReference type="ARBA" id="ARBA00022840"/>
    </source>
</evidence>
<dbReference type="Pfam" id="PF06071">
    <property type="entry name" value="YchF-GTPase_C"/>
    <property type="match status" value="1"/>
</dbReference>
<dbReference type="PROSITE" id="PS51880">
    <property type="entry name" value="TGS"/>
    <property type="match status" value="1"/>
</dbReference>
<dbReference type="InterPro" id="IPR027417">
    <property type="entry name" value="P-loop_NTPase"/>
</dbReference>
<dbReference type="EMBL" id="MGEK01000003">
    <property type="protein sequence ID" value="OGL83114.1"/>
    <property type="molecule type" value="Genomic_DNA"/>
</dbReference>
<evidence type="ECO:0000313" key="9">
    <source>
        <dbReference type="EMBL" id="OGL83114.1"/>
    </source>
</evidence>
<dbReference type="GO" id="GO:0005737">
    <property type="term" value="C:cytoplasm"/>
    <property type="evidence" value="ECO:0007669"/>
    <property type="project" value="TreeGrafter"/>
</dbReference>
<dbReference type="PRINTS" id="PR00326">
    <property type="entry name" value="GTP1OBG"/>
</dbReference>
<dbReference type="InterPro" id="IPR012675">
    <property type="entry name" value="Beta-grasp_dom_sf"/>
</dbReference>
<evidence type="ECO:0000256" key="6">
    <source>
        <dbReference type="HAMAP-Rule" id="MF_00944"/>
    </source>
</evidence>
<dbReference type="GO" id="GO:0005524">
    <property type="term" value="F:ATP binding"/>
    <property type="evidence" value="ECO:0007669"/>
    <property type="project" value="UniProtKB-UniRule"/>
</dbReference>
<dbReference type="InterPro" id="IPR012676">
    <property type="entry name" value="TGS-like"/>
</dbReference>
<dbReference type="SUPFAM" id="SSF52540">
    <property type="entry name" value="P-loop containing nucleoside triphosphate hydrolases"/>
    <property type="match status" value="1"/>
</dbReference>
<dbReference type="Gene3D" id="1.10.150.300">
    <property type="entry name" value="TGS-like domain"/>
    <property type="match status" value="1"/>
</dbReference>
<accession>A0A1F7UZA8</accession>
<evidence type="ECO:0000256" key="2">
    <source>
        <dbReference type="ARBA" id="ARBA00022723"/>
    </source>
</evidence>
<comment type="function">
    <text evidence="6">ATPase that binds to both the 70S ribosome and the 50S ribosomal subunit in a nucleotide-independent manner.</text>
</comment>
<evidence type="ECO:0000256" key="5">
    <source>
        <dbReference type="ARBA" id="ARBA00022842"/>
    </source>
</evidence>
<protein>
    <recommendedName>
        <fullName evidence="6">Ribosome-binding ATPase YchF</fullName>
    </recommendedName>
</protein>
<proteinExistence type="inferred from homology"/>